<evidence type="ECO:0000256" key="1">
    <source>
        <dbReference type="SAM" id="MobiDB-lite"/>
    </source>
</evidence>
<accession>A0A9D4GHS9</accession>
<keyword evidence="3" id="KW-1185">Reference proteome</keyword>
<organism evidence="2 3">
    <name type="scientific">Dreissena polymorpha</name>
    <name type="common">Zebra mussel</name>
    <name type="synonym">Mytilus polymorpha</name>
    <dbReference type="NCBI Taxonomy" id="45954"/>
    <lineage>
        <taxon>Eukaryota</taxon>
        <taxon>Metazoa</taxon>
        <taxon>Spiralia</taxon>
        <taxon>Lophotrochozoa</taxon>
        <taxon>Mollusca</taxon>
        <taxon>Bivalvia</taxon>
        <taxon>Autobranchia</taxon>
        <taxon>Heteroconchia</taxon>
        <taxon>Euheterodonta</taxon>
        <taxon>Imparidentia</taxon>
        <taxon>Neoheterodontei</taxon>
        <taxon>Myida</taxon>
        <taxon>Dreissenoidea</taxon>
        <taxon>Dreissenidae</taxon>
        <taxon>Dreissena</taxon>
    </lineage>
</organism>
<feature type="region of interest" description="Disordered" evidence="1">
    <location>
        <begin position="1"/>
        <end position="36"/>
    </location>
</feature>
<sequence length="83" mass="8843">MGGDGPPARGHMAPDGKHQSHMGTTRPKTLIPTKSTTTIGTWTIRASRWSGCVQKRLISVEFLLCPGHDHGDAAHTKGAALML</sequence>
<dbReference type="EMBL" id="JAIWYP010000006">
    <property type="protein sequence ID" value="KAH3815699.1"/>
    <property type="molecule type" value="Genomic_DNA"/>
</dbReference>
<proteinExistence type="predicted"/>
<gene>
    <name evidence="2" type="ORF">DPMN_144230</name>
</gene>
<evidence type="ECO:0000313" key="3">
    <source>
        <dbReference type="Proteomes" id="UP000828390"/>
    </source>
</evidence>
<dbReference type="AlphaFoldDB" id="A0A9D4GHS9"/>
<evidence type="ECO:0000313" key="2">
    <source>
        <dbReference type="EMBL" id="KAH3815699.1"/>
    </source>
</evidence>
<reference evidence="2" key="1">
    <citation type="journal article" date="2019" name="bioRxiv">
        <title>The Genome of the Zebra Mussel, Dreissena polymorpha: A Resource for Invasive Species Research.</title>
        <authorList>
            <person name="McCartney M.A."/>
            <person name="Auch B."/>
            <person name="Kono T."/>
            <person name="Mallez S."/>
            <person name="Zhang Y."/>
            <person name="Obille A."/>
            <person name="Becker A."/>
            <person name="Abrahante J.E."/>
            <person name="Garbe J."/>
            <person name="Badalamenti J.P."/>
            <person name="Herman A."/>
            <person name="Mangelson H."/>
            <person name="Liachko I."/>
            <person name="Sullivan S."/>
            <person name="Sone E.D."/>
            <person name="Koren S."/>
            <person name="Silverstein K.A.T."/>
            <person name="Beckman K.B."/>
            <person name="Gohl D.M."/>
        </authorList>
    </citation>
    <scope>NUCLEOTIDE SEQUENCE</scope>
    <source>
        <strain evidence="2">Duluth1</strain>
        <tissue evidence="2">Whole animal</tissue>
    </source>
</reference>
<reference evidence="2" key="2">
    <citation type="submission" date="2020-11" db="EMBL/GenBank/DDBJ databases">
        <authorList>
            <person name="McCartney M.A."/>
            <person name="Auch B."/>
            <person name="Kono T."/>
            <person name="Mallez S."/>
            <person name="Becker A."/>
            <person name="Gohl D.M."/>
            <person name="Silverstein K.A.T."/>
            <person name="Koren S."/>
            <person name="Bechman K.B."/>
            <person name="Herman A."/>
            <person name="Abrahante J.E."/>
            <person name="Garbe J."/>
        </authorList>
    </citation>
    <scope>NUCLEOTIDE SEQUENCE</scope>
    <source>
        <strain evidence="2">Duluth1</strain>
        <tissue evidence="2">Whole animal</tissue>
    </source>
</reference>
<protein>
    <submittedName>
        <fullName evidence="2">Uncharacterized protein</fullName>
    </submittedName>
</protein>
<dbReference type="Proteomes" id="UP000828390">
    <property type="component" value="Unassembled WGS sequence"/>
</dbReference>
<name>A0A9D4GHS9_DREPO</name>
<comment type="caution">
    <text evidence="2">The sequence shown here is derived from an EMBL/GenBank/DDBJ whole genome shotgun (WGS) entry which is preliminary data.</text>
</comment>